<feature type="transmembrane region" description="Helical" evidence="5">
    <location>
        <begin position="147"/>
        <end position="171"/>
    </location>
</feature>
<sequence>MALLAQSVVQDLLTRNLDLVLLAVILVIGGLVAYLVARSAYRLLVAAGVADVVEGTASERAAQRLGTSTVALLSWVLGLFVFVLAAVLALGVAALFDIQSYLIDFIDFLPDLFIATLIVIVGLILADRAELRVAERLGNYKFTSTGALGLVPGVVKYSVIYIAALVALGQIGVADDALLVLLAAYVFGVVFLGGLAGKDLLAAGAAGTYLLLNQPYAIGDEVRVDDMHGVVQEVDVFVTHVENDGEEYIIPNHRVFRTGVVRVR</sequence>
<dbReference type="InterPro" id="IPR023408">
    <property type="entry name" value="MscS_beta-dom_sf"/>
</dbReference>
<dbReference type="GO" id="GO:0008381">
    <property type="term" value="F:mechanosensitive monoatomic ion channel activity"/>
    <property type="evidence" value="ECO:0007669"/>
    <property type="project" value="InterPro"/>
</dbReference>
<accession>M0MIL7</accession>
<dbReference type="GO" id="GO:0016020">
    <property type="term" value="C:membrane"/>
    <property type="evidence" value="ECO:0007669"/>
    <property type="project" value="UniProtKB-SubCell"/>
</dbReference>
<evidence type="ECO:0000313" key="7">
    <source>
        <dbReference type="EMBL" id="EMA45208.1"/>
    </source>
</evidence>
<keyword evidence="4 5" id="KW-0472">Membrane</keyword>
<dbReference type="STRING" id="1227455.C449_07972"/>
<protein>
    <submittedName>
        <fullName evidence="7">Mechanosensitive ion channel</fullName>
    </submittedName>
</protein>
<dbReference type="RefSeq" id="WP_006077446.1">
    <property type="nucleotide sequence ID" value="NZ_AOMD01000019.1"/>
</dbReference>
<comment type="caution">
    <text evidence="7">The sequence shown here is derived from an EMBL/GenBank/DDBJ whole genome shotgun (WGS) entry which is preliminary data.</text>
</comment>
<reference evidence="7 8" key="1">
    <citation type="journal article" date="2014" name="PLoS Genet.">
        <title>Phylogenetically driven sequencing of extremely halophilic archaea reveals strategies for static and dynamic osmo-response.</title>
        <authorList>
            <person name="Becker E.A."/>
            <person name="Seitzer P.M."/>
            <person name="Tritt A."/>
            <person name="Larsen D."/>
            <person name="Krusor M."/>
            <person name="Yao A.I."/>
            <person name="Wu D."/>
            <person name="Madern D."/>
            <person name="Eisen J.A."/>
            <person name="Darling A.E."/>
            <person name="Facciotti M.T."/>
        </authorList>
    </citation>
    <scope>NUCLEOTIDE SEQUENCE [LARGE SCALE GENOMIC DNA]</scope>
    <source>
        <strain evidence="7 8">DSM 5350</strain>
    </source>
</reference>
<keyword evidence="8" id="KW-1185">Reference proteome</keyword>
<feature type="domain" description="Mechanosensitive ion channel MscS" evidence="6">
    <location>
        <begin position="205"/>
        <end position="258"/>
    </location>
</feature>
<evidence type="ECO:0000259" key="6">
    <source>
        <dbReference type="Pfam" id="PF00924"/>
    </source>
</evidence>
<dbReference type="SUPFAM" id="SSF50182">
    <property type="entry name" value="Sm-like ribonucleoproteins"/>
    <property type="match status" value="1"/>
</dbReference>
<keyword evidence="2 5" id="KW-0812">Transmembrane</keyword>
<evidence type="ECO:0000256" key="5">
    <source>
        <dbReference type="SAM" id="Phobius"/>
    </source>
</evidence>
<evidence type="ECO:0000256" key="1">
    <source>
        <dbReference type="ARBA" id="ARBA00004370"/>
    </source>
</evidence>
<feature type="transmembrane region" description="Helical" evidence="5">
    <location>
        <begin position="108"/>
        <end position="126"/>
    </location>
</feature>
<name>M0MIL7_9EURY</name>
<dbReference type="EMBL" id="AOMD01000019">
    <property type="protein sequence ID" value="EMA45208.1"/>
    <property type="molecule type" value="Genomic_DNA"/>
</dbReference>
<dbReference type="InterPro" id="IPR006685">
    <property type="entry name" value="MscS_channel_2nd"/>
</dbReference>
<keyword evidence="3 5" id="KW-1133">Transmembrane helix</keyword>
<dbReference type="OrthoDB" id="313107at2157"/>
<dbReference type="AlphaFoldDB" id="M0MIL7"/>
<dbReference type="InParanoid" id="M0MIL7"/>
<dbReference type="PANTHER" id="PTHR30221">
    <property type="entry name" value="SMALL-CONDUCTANCE MECHANOSENSITIVE CHANNEL"/>
    <property type="match status" value="1"/>
</dbReference>
<dbReference type="PATRIC" id="fig|1227455.4.peg.1629"/>
<dbReference type="Pfam" id="PF00924">
    <property type="entry name" value="MS_channel_2nd"/>
    <property type="match status" value="1"/>
</dbReference>
<proteinExistence type="predicted"/>
<comment type="subcellular location">
    <subcellularLocation>
        <location evidence="1">Membrane</location>
    </subcellularLocation>
</comment>
<feature type="transmembrane region" description="Helical" evidence="5">
    <location>
        <begin position="177"/>
        <end position="196"/>
    </location>
</feature>
<dbReference type="Proteomes" id="UP000011669">
    <property type="component" value="Unassembled WGS sequence"/>
</dbReference>
<dbReference type="Gene3D" id="2.30.30.60">
    <property type="match status" value="1"/>
</dbReference>
<dbReference type="InterPro" id="IPR045275">
    <property type="entry name" value="MscS_archaea/bacteria_type"/>
</dbReference>
<evidence type="ECO:0000256" key="3">
    <source>
        <dbReference type="ARBA" id="ARBA00022989"/>
    </source>
</evidence>
<dbReference type="InterPro" id="IPR010920">
    <property type="entry name" value="LSM_dom_sf"/>
</dbReference>
<evidence type="ECO:0000256" key="4">
    <source>
        <dbReference type="ARBA" id="ARBA00023136"/>
    </source>
</evidence>
<evidence type="ECO:0000256" key="2">
    <source>
        <dbReference type="ARBA" id="ARBA00022692"/>
    </source>
</evidence>
<organism evidence="7 8">
    <name type="scientific">Halococcus saccharolyticus DSM 5350</name>
    <dbReference type="NCBI Taxonomy" id="1227455"/>
    <lineage>
        <taxon>Archaea</taxon>
        <taxon>Methanobacteriati</taxon>
        <taxon>Methanobacteriota</taxon>
        <taxon>Stenosarchaea group</taxon>
        <taxon>Halobacteria</taxon>
        <taxon>Halobacteriales</taxon>
        <taxon>Halococcaceae</taxon>
        <taxon>Halococcus</taxon>
    </lineage>
</organism>
<evidence type="ECO:0000313" key="8">
    <source>
        <dbReference type="Proteomes" id="UP000011669"/>
    </source>
</evidence>
<feature type="transmembrane region" description="Helical" evidence="5">
    <location>
        <begin position="70"/>
        <end position="96"/>
    </location>
</feature>
<dbReference type="PANTHER" id="PTHR30221:SF20">
    <property type="entry name" value="SMALL-CONDUCTANCE MECHANOSENSITIVE CHANNEL"/>
    <property type="match status" value="1"/>
</dbReference>
<dbReference type="Gene3D" id="1.10.287.1260">
    <property type="match status" value="1"/>
</dbReference>
<feature type="transmembrane region" description="Helical" evidence="5">
    <location>
        <begin position="20"/>
        <end position="37"/>
    </location>
</feature>
<gene>
    <name evidence="7" type="ORF">C449_07972</name>
</gene>